<protein>
    <submittedName>
        <fullName evidence="2">Uncharacterized protein</fullName>
    </submittedName>
</protein>
<sequence>MDLSKLFFAPPDTVAGEALARASAAMCDGGGYGRGRTIVFSDPSTRLGLSLGLQYALSMAGASPATRIHWLTSSRNSHAPFGPVLPFRDSLLARAHDQPADLGHDHDLDRDHDHDHDHDQLPVPEKELPAPDAVPTSDLLARIGLKYLSSAADLRRYAAHLHELPDDELPAVIIVDSLLDLIPAGDASHADDLARTIALLADAAEHVGDRILRPGASAHILLLESLADTARISASRAYPLPPELFLVQHWIDTVAVAAGGPPGMHFVFSVVDFNGHPDPLAFEVELDALLHPAVGPAALCVSAVSCTPAASA</sequence>
<reference evidence="2 3" key="1">
    <citation type="submission" date="2010-05" db="EMBL/GenBank/DDBJ databases">
        <title>The Genome Sequence of Thecamonas trahens ATCC 50062.</title>
        <authorList>
            <consortium name="The Broad Institute Genome Sequencing Platform"/>
            <person name="Russ C."/>
            <person name="Cuomo C."/>
            <person name="Shea T."/>
            <person name="Young S.K."/>
            <person name="Zeng Q."/>
            <person name="Koehrsen M."/>
            <person name="Haas B."/>
            <person name="Borodovsky M."/>
            <person name="Guigo R."/>
            <person name="Alvarado L."/>
            <person name="Berlin A."/>
            <person name="Bochicchio J."/>
            <person name="Borenstein D."/>
            <person name="Chapman S."/>
            <person name="Chen Z."/>
            <person name="Freedman E."/>
            <person name="Gellesch M."/>
            <person name="Goldberg J."/>
            <person name="Griggs A."/>
            <person name="Gujja S."/>
            <person name="Heilman E."/>
            <person name="Heiman D."/>
            <person name="Hepburn T."/>
            <person name="Howarth C."/>
            <person name="Jen D."/>
            <person name="Larson L."/>
            <person name="Mehta T."/>
            <person name="Park D."/>
            <person name="Pearson M."/>
            <person name="Roberts A."/>
            <person name="Saif S."/>
            <person name="Shenoy N."/>
            <person name="Sisk P."/>
            <person name="Stolte C."/>
            <person name="Sykes S."/>
            <person name="Thomson T."/>
            <person name="Walk T."/>
            <person name="White J."/>
            <person name="Yandava C."/>
            <person name="Burger G."/>
            <person name="Gray M.W."/>
            <person name="Holland P.W.H."/>
            <person name="King N."/>
            <person name="Lang F.B.F."/>
            <person name="Roger A.J."/>
            <person name="Ruiz-Trillo I."/>
            <person name="Lander E."/>
            <person name="Nusbaum C."/>
        </authorList>
    </citation>
    <scope>NUCLEOTIDE SEQUENCE [LARGE SCALE GENOMIC DNA]</scope>
    <source>
        <strain evidence="2 3">ATCC 50062</strain>
    </source>
</reference>
<keyword evidence="3" id="KW-1185">Reference proteome</keyword>
<proteinExistence type="predicted"/>
<dbReference type="Proteomes" id="UP000054408">
    <property type="component" value="Unassembled WGS sequence"/>
</dbReference>
<name>A0A0L0DQA9_THETB</name>
<gene>
    <name evidence="2" type="ORF">AMSG_10497</name>
</gene>
<feature type="region of interest" description="Disordered" evidence="1">
    <location>
        <begin position="99"/>
        <end position="132"/>
    </location>
</feature>
<dbReference type="RefSeq" id="XP_013753652.1">
    <property type="nucleotide sequence ID" value="XM_013898198.1"/>
</dbReference>
<dbReference type="GO" id="GO:0097196">
    <property type="term" value="C:Shu complex"/>
    <property type="evidence" value="ECO:0007669"/>
    <property type="project" value="TreeGrafter"/>
</dbReference>
<dbReference type="EMBL" id="GL349490">
    <property type="protein sequence ID" value="KNC54499.1"/>
    <property type="molecule type" value="Genomic_DNA"/>
</dbReference>
<dbReference type="PANTHER" id="PTHR28653:SF1">
    <property type="entry name" value="ATPASE SWSAP1"/>
    <property type="match status" value="1"/>
</dbReference>
<dbReference type="AlphaFoldDB" id="A0A0L0DQA9"/>
<evidence type="ECO:0000313" key="3">
    <source>
        <dbReference type="Proteomes" id="UP000054408"/>
    </source>
</evidence>
<feature type="compositionally biased region" description="Basic and acidic residues" evidence="1">
    <location>
        <begin position="99"/>
        <end position="129"/>
    </location>
</feature>
<organism evidence="2 3">
    <name type="scientific">Thecamonas trahens ATCC 50062</name>
    <dbReference type="NCBI Taxonomy" id="461836"/>
    <lineage>
        <taxon>Eukaryota</taxon>
        <taxon>Apusozoa</taxon>
        <taxon>Apusomonadida</taxon>
        <taxon>Apusomonadidae</taxon>
        <taxon>Thecamonas</taxon>
    </lineage>
</organism>
<evidence type="ECO:0000313" key="2">
    <source>
        <dbReference type="EMBL" id="KNC54499.1"/>
    </source>
</evidence>
<dbReference type="GeneID" id="25568710"/>
<dbReference type="PANTHER" id="PTHR28653">
    <property type="match status" value="1"/>
</dbReference>
<dbReference type="GO" id="GO:0000724">
    <property type="term" value="P:double-strand break repair via homologous recombination"/>
    <property type="evidence" value="ECO:0007669"/>
    <property type="project" value="TreeGrafter"/>
</dbReference>
<evidence type="ECO:0000256" key="1">
    <source>
        <dbReference type="SAM" id="MobiDB-lite"/>
    </source>
</evidence>
<dbReference type="GO" id="GO:0003697">
    <property type="term" value="F:single-stranded DNA binding"/>
    <property type="evidence" value="ECO:0007669"/>
    <property type="project" value="TreeGrafter"/>
</dbReference>
<accession>A0A0L0DQA9</accession>